<evidence type="ECO:0000313" key="5">
    <source>
        <dbReference type="Proteomes" id="UP000028181"/>
    </source>
</evidence>
<dbReference type="RefSeq" id="WP_038589496.1">
    <property type="nucleotide sequence ID" value="NZ_HG938353.1"/>
</dbReference>
<dbReference type="PANTHER" id="PTHR30163:SF8">
    <property type="entry name" value="LYTIC MUREIN TRANSGLYCOSYLASE"/>
    <property type="match status" value="1"/>
</dbReference>
<dbReference type="Gene3D" id="1.10.530.10">
    <property type="match status" value="1"/>
</dbReference>
<accession>A0A068SSH5</accession>
<keyword evidence="1" id="KW-0732">Signal</keyword>
<feature type="chain" id="PRO_5001656307" evidence="1">
    <location>
        <begin position="32"/>
        <end position="406"/>
    </location>
</feature>
<evidence type="ECO:0000259" key="2">
    <source>
        <dbReference type="Pfam" id="PF01471"/>
    </source>
</evidence>
<dbReference type="GeneID" id="24257787"/>
<dbReference type="SUPFAM" id="SSF47090">
    <property type="entry name" value="PGBD-like"/>
    <property type="match status" value="1"/>
</dbReference>
<dbReference type="InterPro" id="IPR002477">
    <property type="entry name" value="Peptidoglycan-bd-like"/>
</dbReference>
<organism evidence="4 5">
    <name type="scientific">Neorhizobium galegae bv. orientalis str. HAMBI 540</name>
    <dbReference type="NCBI Taxonomy" id="1028800"/>
    <lineage>
        <taxon>Bacteria</taxon>
        <taxon>Pseudomonadati</taxon>
        <taxon>Pseudomonadota</taxon>
        <taxon>Alphaproteobacteria</taxon>
        <taxon>Hyphomicrobiales</taxon>
        <taxon>Rhizobiaceae</taxon>
        <taxon>Rhizobium/Agrobacterium group</taxon>
        <taxon>Neorhizobium</taxon>
    </lineage>
</organism>
<dbReference type="NCBIfam" id="TIGR02283">
    <property type="entry name" value="MltB_2"/>
    <property type="match status" value="1"/>
</dbReference>
<dbReference type="HOGENOM" id="CLU_035402_0_2_5"/>
<evidence type="ECO:0000256" key="1">
    <source>
        <dbReference type="SAM" id="SignalP"/>
    </source>
</evidence>
<dbReference type="Gene3D" id="1.10.8.350">
    <property type="entry name" value="Bacterial muramidase"/>
    <property type="match status" value="1"/>
</dbReference>
<evidence type="ECO:0000259" key="3">
    <source>
        <dbReference type="Pfam" id="PF13406"/>
    </source>
</evidence>
<dbReference type="InterPro" id="IPR036366">
    <property type="entry name" value="PGBDSf"/>
</dbReference>
<dbReference type="EMBL" id="HG938353">
    <property type="protein sequence ID" value="CDN49247.1"/>
    <property type="molecule type" value="Genomic_DNA"/>
</dbReference>
<dbReference type="eggNOG" id="COG3409">
    <property type="taxonomic scope" value="Bacteria"/>
</dbReference>
<dbReference type="SUPFAM" id="SSF53955">
    <property type="entry name" value="Lysozyme-like"/>
    <property type="match status" value="1"/>
</dbReference>
<dbReference type="PATRIC" id="fig|1028800.3.peg.3124"/>
<dbReference type="PANTHER" id="PTHR30163">
    <property type="entry name" value="MEMBRANE-BOUND LYTIC MUREIN TRANSGLYCOSYLASE B"/>
    <property type="match status" value="1"/>
</dbReference>
<name>A0A068SSH5_NEOGA</name>
<dbReference type="CDD" id="cd13399">
    <property type="entry name" value="Slt35-like"/>
    <property type="match status" value="1"/>
</dbReference>
<dbReference type="Pfam" id="PF01471">
    <property type="entry name" value="PG_binding_1"/>
    <property type="match status" value="1"/>
</dbReference>
<dbReference type="GO" id="GO:0009253">
    <property type="term" value="P:peptidoglycan catabolic process"/>
    <property type="evidence" value="ECO:0007669"/>
    <property type="project" value="TreeGrafter"/>
</dbReference>
<keyword evidence="5" id="KW-1185">Reference proteome</keyword>
<dbReference type="eggNOG" id="COG2951">
    <property type="taxonomic scope" value="Bacteria"/>
</dbReference>
<dbReference type="Gene3D" id="1.10.101.10">
    <property type="entry name" value="PGBD-like superfamily/PGBD"/>
    <property type="match status" value="1"/>
</dbReference>
<dbReference type="Proteomes" id="UP000028181">
    <property type="component" value="Chromosome I"/>
</dbReference>
<proteinExistence type="predicted"/>
<dbReference type="InterPro" id="IPR043426">
    <property type="entry name" value="MltB-like"/>
</dbReference>
<evidence type="ECO:0000313" key="4">
    <source>
        <dbReference type="EMBL" id="CDN49247.1"/>
    </source>
</evidence>
<dbReference type="OrthoDB" id="9808544at2"/>
<reference evidence="5" key="1">
    <citation type="journal article" date="2014" name="BMC Genomics">
        <title>Genome sequencing of two Neorhizobium galegae strains reveals a noeT gene responsible for the unusual acetylation of the nodulation factors.</title>
        <authorList>
            <person name="Osterman J."/>
            <person name="Marsh J."/>
            <person name="Laine P.K."/>
            <person name="Zeng Z."/>
            <person name="Alatalo E."/>
            <person name="Sullivan J.T."/>
            <person name="Young J.P."/>
            <person name="Thomas-Oates J."/>
            <person name="Paulin L."/>
            <person name="Lindstrom K."/>
        </authorList>
    </citation>
    <scope>NUCLEOTIDE SEQUENCE [LARGE SCALE GENOMIC DNA]</scope>
    <source>
        <strain evidence="5">HAMBI 540</strain>
    </source>
</reference>
<dbReference type="Pfam" id="PF13406">
    <property type="entry name" value="SLT_2"/>
    <property type="match status" value="1"/>
</dbReference>
<protein>
    <submittedName>
        <fullName evidence="4">Lytic murein transglycosylase</fullName>
    </submittedName>
</protein>
<feature type="domain" description="Peptidoglycan binding-like" evidence="2">
    <location>
        <begin position="355"/>
        <end position="405"/>
    </location>
</feature>
<dbReference type="AlphaFoldDB" id="A0A068SSH5"/>
<dbReference type="InterPro" id="IPR036365">
    <property type="entry name" value="PGBD-like_sf"/>
</dbReference>
<dbReference type="KEGG" id="ngg:RG540_CH30820"/>
<gene>
    <name evidence="4" type="ORF">RG540_CH30820</name>
</gene>
<dbReference type="GO" id="GO:0008933">
    <property type="term" value="F:peptidoglycan lytic transglycosylase activity"/>
    <property type="evidence" value="ECO:0007669"/>
    <property type="project" value="TreeGrafter"/>
</dbReference>
<dbReference type="InterPro" id="IPR023346">
    <property type="entry name" value="Lysozyme-like_dom_sf"/>
</dbReference>
<sequence>MKTLRTNLFRGFAFSLIAGLAAAAMPIDAQADAGFKTWIAKFYDTAAKSGITRSTYERAFAGVSEPDQDVLEKANYQPEFTSRIWDYLDSRVNPYTVKIGREMAAKHGSTLAALERHFGVDKNILLAIWSMESNYGAALEKPERLHHVPQALATLAWGDPKRAKFARTQLIAALKILQSGDITPKQLTGSWAGAMGHTQFIPTSYLLYAIDADGNGKRDIWHSVPDALATSANLLAKNGWQSGKTWGYETVLPANGTRYEGQTKSLGEWAKLGFARPNGKSFPRGADRATLKMMAGESGPAFLMLGNFFTVKKYNAADSYALAVGLLADEIAGFGGVQQSWPRPEGTLDIKQKFELQNRMKQLGYYEGEVDGNFGSGSKAAISAIQKRLGMQQSGEPSKSLLEALR</sequence>
<dbReference type="InterPro" id="IPR031304">
    <property type="entry name" value="SLT_2"/>
</dbReference>
<feature type="domain" description="Transglycosylase SLT" evidence="3">
    <location>
        <begin position="35"/>
        <end position="329"/>
    </location>
</feature>
<dbReference type="InterPro" id="IPR011970">
    <property type="entry name" value="MltB_2"/>
</dbReference>
<feature type="signal peptide" evidence="1">
    <location>
        <begin position="1"/>
        <end position="31"/>
    </location>
</feature>